<dbReference type="CDD" id="cd13585">
    <property type="entry name" value="PBP2_TMBP_like"/>
    <property type="match status" value="1"/>
</dbReference>
<dbReference type="Gene3D" id="3.40.190.10">
    <property type="entry name" value="Periplasmic binding protein-like II"/>
    <property type="match status" value="1"/>
</dbReference>
<evidence type="ECO:0000313" key="4">
    <source>
        <dbReference type="EMBL" id="QQO09486.1"/>
    </source>
</evidence>
<feature type="chain" id="PRO_5031225939" evidence="3">
    <location>
        <begin position="21"/>
        <end position="424"/>
    </location>
</feature>
<feature type="signal peptide" evidence="3">
    <location>
        <begin position="1"/>
        <end position="20"/>
    </location>
</feature>
<gene>
    <name evidence="4" type="ORF">JFL75_00770</name>
</gene>
<dbReference type="InterPro" id="IPR006059">
    <property type="entry name" value="SBP"/>
</dbReference>
<reference evidence="4" key="1">
    <citation type="submission" date="2021-01" db="EMBL/GenBank/DDBJ databases">
        <title>Description of Breznakiella homolactica.</title>
        <authorList>
            <person name="Song Y."/>
            <person name="Brune A."/>
        </authorList>
    </citation>
    <scope>NUCLEOTIDE SEQUENCE</scope>
    <source>
        <strain evidence="4">RmG30</strain>
    </source>
</reference>
<dbReference type="EMBL" id="CP067089">
    <property type="protein sequence ID" value="QQO09486.1"/>
    <property type="molecule type" value="Genomic_DNA"/>
</dbReference>
<evidence type="ECO:0000313" key="5">
    <source>
        <dbReference type="Proteomes" id="UP000595917"/>
    </source>
</evidence>
<accession>A0A7T8BAL3</accession>
<keyword evidence="5" id="KW-1185">Reference proteome</keyword>
<comment type="subcellular location">
    <subcellularLocation>
        <location evidence="1">Periplasm</location>
    </subcellularLocation>
</comment>
<comment type="similarity">
    <text evidence="2">Belongs to the bacterial solute-binding protein 1 family.</text>
</comment>
<evidence type="ECO:0000256" key="2">
    <source>
        <dbReference type="ARBA" id="ARBA00008520"/>
    </source>
</evidence>
<proteinExistence type="inferred from homology"/>
<name>A0A7T8BAL3_9SPIR</name>
<dbReference type="KEGG" id="bhc:JFL75_00770"/>
<dbReference type="GO" id="GO:0042597">
    <property type="term" value="C:periplasmic space"/>
    <property type="evidence" value="ECO:0007669"/>
    <property type="project" value="UniProtKB-SubCell"/>
</dbReference>
<dbReference type="Proteomes" id="UP000595917">
    <property type="component" value="Chromosome"/>
</dbReference>
<dbReference type="RefSeq" id="WP_215626789.1">
    <property type="nucleotide sequence ID" value="NZ_CP067089.2"/>
</dbReference>
<evidence type="ECO:0000256" key="1">
    <source>
        <dbReference type="ARBA" id="ARBA00004418"/>
    </source>
</evidence>
<evidence type="ECO:0000256" key="3">
    <source>
        <dbReference type="SAM" id="SignalP"/>
    </source>
</evidence>
<protein>
    <submittedName>
        <fullName evidence="4">Sugar ABC transporter substrate-binding protein</fullName>
    </submittedName>
</protein>
<organism evidence="4 5">
    <name type="scientific">Breznakiella homolactica</name>
    <dbReference type="NCBI Taxonomy" id="2798577"/>
    <lineage>
        <taxon>Bacteria</taxon>
        <taxon>Pseudomonadati</taxon>
        <taxon>Spirochaetota</taxon>
        <taxon>Spirochaetia</taxon>
        <taxon>Spirochaetales</taxon>
        <taxon>Breznakiellaceae</taxon>
        <taxon>Breznakiella</taxon>
    </lineage>
</organism>
<dbReference type="AlphaFoldDB" id="A0A7T8BAL3"/>
<dbReference type="InterPro" id="IPR050490">
    <property type="entry name" value="Bact_solute-bd_prot1"/>
</dbReference>
<dbReference type="PANTHER" id="PTHR43649:SF12">
    <property type="entry name" value="DIACETYLCHITOBIOSE BINDING PROTEIN DASA"/>
    <property type="match status" value="1"/>
</dbReference>
<dbReference type="SUPFAM" id="SSF53850">
    <property type="entry name" value="Periplasmic binding protein-like II"/>
    <property type="match status" value="1"/>
</dbReference>
<dbReference type="Pfam" id="PF01547">
    <property type="entry name" value="SBP_bac_1"/>
    <property type="match status" value="1"/>
</dbReference>
<keyword evidence="3" id="KW-0732">Signal</keyword>
<sequence length="424" mass="47445">MKKLLLCVLALSMAAAMLFAGGGQQGSSGKIELNFLEVMTSPARTEVLNSMIAQYEALHPNVKINLISPPYEQADSKLTMMLNAQEALDIVEVRDLTASQYVTNRRLEDLTPYLEKWDEAGTLLSITTEAASSAGGRPYLIPQFFFIKALFVRNDILARYGVTKMPETLDELYDICKRITNPAQNQFGFTLRGKGSAFKTSDVMIISDIAGVDTEDFYKMKDGSSVYDNLQYLAALKKYIDLYEKGTPSDSINWGFNEQINAFVSGITPFLIQDPDTVPLLDEQLGRDKYTVIPMPAGRSGTIYLDYGFAGFGIPSYSKNKEAAWDFIAFMSSSEQNSEFCKKYGALPVHTTSFESDPYFNSGLYQAWAKTMNTPGRFTFIKYPYASEKFPGWGQVQEQYMQSALMGRTTPEAAVKAWADYWKN</sequence>
<dbReference type="PANTHER" id="PTHR43649">
    <property type="entry name" value="ARABINOSE-BINDING PROTEIN-RELATED"/>
    <property type="match status" value="1"/>
</dbReference>